<dbReference type="Gene3D" id="1.25.10.10">
    <property type="entry name" value="Leucine-rich Repeat Variant"/>
    <property type="match status" value="1"/>
</dbReference>
<evidence type="ECO:0000313" key="2">
    <source>
        <dbReference type="Proteomes" id="UP000002009"/>
    </source>
</evidence>
<dbReference type="InterPro" id="IPR011989">
    <property type="entry name" value="ARM-like"/>
</dbReference>
<proteinExistence type="predicted"/>
<sequence>MAAARALLSPGDPATLVAADAHLRAVNDSPDGWRIGRALLSCAETPGDVLAPRVRVMGAAMLRAKAHADGFAMTPPDAASMTSELLAMLGTPEGSGELGPHLAQIAAAVATAGGAETLASLVNASISLAAPDSNGGWARVQDPNAPCPCGPNAHAAVALLAACAEEALHRVKAHPPETTAAAQDLLDDVTWTLQAVACGGGGDASGGGGVTVVTDAARADVFRALRLWIPAGITASELVVERNALFTHLVDVAIRCTRVDPRVTLAAAETLAELCGASDPLPGRAAAVDAVLRTLESEADACDEMAATRLGWNLSHHAGGGDGDGGERERIRAHAWSVASVCGALGVTEPRALATHGHGKLLKFLTDVVGRADASAAPIALAAMRTPPPRGLLAHVRSPTALDAVFDALARRLAERTAGAAWRAFVGESASRLIAERGWGGGFDANADVVLPAVGPASVSPDDDDELAVVGDVEATIGALHAAMGTSTFMRIVFDRLSKASGDPAVVAAELVMLADSGYPLAPDAPEERVCVDIANYLVGLPACDLAPVKALVARVFRGPFKRLLTSDPDSFSRALRYLVRAPIPTGPDAAYTAGADEAAACARACVQTIASLVEDVCVGGHDVVRSMRGGIDAVLDETRLLASVDRGAFAAAMCHFYLAARDVDAVNELAIKRLDNLTSDARSRSFREGTDEEVTYAAESAGELRVLRDWCESGARAAARPETIDAIWRASWRFTELAVARGRSYGGVARECCELWRTLPLAQARVSDVDVATALGMVDQTLRLLSTRRFDPDSFARVVSVPAAFLEENVGVDEATALLNTAIELLWREGDKVPVQARTHGVDDRFAHAPDAAAAAFAAMTTSATRSLTSPPATDACLRQAALLCRGQGVEPATSALKLIEHVWSRAPWVDLRGDDGPSSGGGSAMGSLATACVAGGAAAAAECANPALLDPIALVLWSQSARCAEEGGEDASAWLFGAIRDALVRGTGLSVPVESSAIRRGAVAESDVDAFAYAVAMRRPQHPARRVAELVDVFGRACRGHGPASALEEFR</sequence>
<dbReference type="GeneID" id="8246369"/>
<evidence type="ECO:0000313" key="1">
    <source>
        <dbReference type="EMBL" id="ACO65455.1"/>
    </source>
</evidence>
<dbReference type="KEGG" id="mis:MICPUN_61153"/>
<dbReference type="EMBL" id="CP001329">
    <property type="protein sequence ID" value="ACO65455.1"/>
    <property type="molecule type" value="Genomic_DNA"/>
</dbReference>
<reference evidence="1 2" key="1">
    <citation type="journal article" date="2009" name="Science">
        <title>Green evolution and dynamic adaptations revealed by genomes of the marine picoeukaryotes Micromonas.</title>
        <authorList>
            <person name="Worden A.Z."/>
            <person name="Lee J.H."/>
            <person name="Mock T."/>
            <person name="Rouze P."/>
            <person name="Simmons M.P."/>
            <person name="Aerts A.L."/>
            <person name="Allen A.E."/>
            <person name="Cuvelier M.L."/>
            <person name="Derelle E."/>
            <person name="Everett M.V."/>
            <person name="Foulon E."/>
            <person name="Grimwood J."/>
            <person name="Gundlach H."/>
            <person name="Henrissat B."/>
            <person name="Napoli C."/>
            <person name="McDonald S.M."/>
            <person name="Parker M.S."/>
            <person name="Rombauts S."/>
            <person name="Salamov A."/>
            <person name="Von Dassow P."/>
            <person name="Badger J.H."/>
            <person name="Coutinho P.M."/>
            <person name="Demir E."/>
            <person name="Dubchak I."/>
            <person name="Gentemann C."/>
            <person name="Eikrem W."/>
            <person name="Gready J.E."/>
            <person name="John U."/>
            <person name="Lanier W."/>
            <person name="Lindquist E.A."/>
            <person name="Lucas S."/>
            <person name="Mayer K.F."/>
            <person name="Moreau H."/>
            <person name="Not F."/>
            <person name="Otillar R."/>
            <person name="Panaud O."/>
            <person name="Pangilinan J."/>
            <person name="Paulsen I."/>
            <person name="Piegu B."/>
            <person name="Poliakov A."/>
            <person name="Robbens S."/>
            <person name="Schmutz J."/>
            <person name="Toulza E."/>
            <person name="Wyss T."/>
            <person name="Zelensky A."/>
            <person name="Zhou K."/>
            <person name="Armbrust E.V."/>
            <person name="Bhattacharya D."/>
            <person name="Goodenough U.W."/>
            <person name="Van de Peer Y."/>
            <person name="Grigoriev I.V."/>
        </authorList>
    </citation>
    <scope>NUCLEOTIDE SEQUENCE [LARGE SCALE GENOMIC DNA]</scope>
    <source>
        <strain evidence="2">RCC299 / NOUM17</strain>
    </source>
</reference>
<dbReference type="Proteomes" id="UP000002009">
    <property type="component" value="Chromosome 9"/>
</dbReference>
<name>C1EBQ5_MICCC</name>
<dbReference type="RefSeq" id="XP_002504197.1">
    <property type="nucleotide sequence ID" value="XM_002504151.1"/>
</dbReference>
<dbReference type="AlphaFoldDB" id="C1EBQ5"/>
<dbReference type="InParanoid" id="C1EBQ5"/>
<organism evidence="1 2">
    <name type="scientific">Micromonas commoda (strain RCC299 / NOUM17 / CCMP2709)</name>
    <name type="common">Picoplanktonic green alga</name>
    <dbReference type="NCBI Taxonomy" id="296587"/>
    <lineage>
        <taxon>Eukaryota</taxon>
        <taxon>Viridiplantae</taxon>
        <taxon>Chlorophyta</taxon>
        <taxon>Mamiellophyceae</taxon>
        <taxon>Mamiellales</taxon>
        <taxon>Mamiellaceae</taxon>
        <taxon>Micromonas</taxon>
    </lineage>
</organism>
<gene>
    <name evidence="1" type="ORF">MICPUN_61153</name>
</gene>
<keyword evidence="2" id="KW-1185">Reference proteome</keyword>
<accession>C1EBQ5</accession>
<dbReference type="OMA" id="ARECCEL"/>
<protein>
    <submittedName>
        <fullName evidence="1">Uncharacterized protein</fullName>
    </submittedName>
</protein>